<dbReference type="GO" id="GO:0016491">
    <property type="term" value="F:oxidoreductase activity"/>
    <property type="evidence" value="ECO:0007669"/>
    <property type="project" value="InterPro"/>
</dbReference>
<feature type="binding site" evidence="11">
    <location>
        <position position="152"/>
    </location>
    <ligand>
        <name>Mg(2+)</name>
        <dbReference type="ChEBI" id="CHEBI:18420"/>
    </ligand>
</feature>
<keyword evidence="6 11" id="KW-0460">Magnesium</keyword>
<evidence type="ECO:0000256" key="3">
    <source>
        <dbReference type="ARBA" id="ARBA00022630"/>
    </source>
</evidence>
<keyword evidence="14" id="KW-1185">Reference proteome</keyword>
<dbReference type="GO" id="GO:0005737">
    <property type="term" value="C:cytoplasm"/>
    <property type="evidence" value="ECO:0007669"/>
    <property type="project" value="UniProtKB-SubCell"/>
</dbReference>
<dbReference type="InterPro" id="IPR000262">
    <property type="entry name" value="FMN-dep_DH"/>
</dbReference>
<dbReference type="AlphaFoldDB" id="A0A939BNA3"/>
<evidence type="ECO:0000256" key="4">
    <source>
        <dbReference type="ARBA" id="ARBA00022643"/>
    </source>
</evidence>
<dbReference type="PANTHER" id="PTHR43665">
    <property type="entry name" value="ISOPENTENYL-DIPHOSPHATE DELTA-ISOMERASE"/>
    <property type="match status" value="1"/>
</dbReference>
<dbReference type="Pfam" id="PF01070">
    <property type="entry name" value="FMN_dh"/>
    <property type="match status" value="1"/>
</dbReference>
<evidence type="ECO:0000313" key="14">
    <source>
        <dbReference type="Proteomes" id="UP000717624"/>
    </source>
</evidence>
<dbReference type="EC" id="5.3.3.2" evidence="11"/>
<dbReference type="CDD" id="cd02811">
    <property type="entry name" value="IDI-2_FMN"/>
    <property type="match status" value="1"/>
</dbReference>
<comment type="caution">
    <text evidence="13">The sequence shown here is derived from an EMBL/GenBank/DDBJ whole genome shotgun (WGS) entry which is preliminary data.</text>
</comment>
<evidence type="ECO:0000256" key="10">
    <source>
        <dbReference type="ARBA" id="ARBA00025810"/>
    </source>
</evidence>
<evidence type="ECO:0000256" key="7">
    <source>
        <dbReference type="ARBA" id="ARBA00022857"/>
    </source>
</evidence>
<dbReference type="GO" id="GO:0008299">
    <property type="term" value="P:isoprenoid biosynthetic process"/>
    <property type="evidence" value="ECO:0007669"/>
    <property type="project" value="UniProtKB-UniRule"/>
</dbReference>
<protein>
    <recommendedName>
        <fullName evidence="11">Isopentenyl-diphosphate delta-isomerase</fullName>
        <shortName evidence="11">IPP isomerase</shortName>
        <ecNumber evidence="11">5.3.3.2</ecNumber>
    </recommendedName>
    <alternativeName>
        <fullName evidence="11">Isopentenyl diphosphate:dimethylallyl diphosphate isomerase</fullName>
    </alternativeName>
    <alternativeName>
        <fullName evidence="11">Isopentenyl pyrophosphate isomerase</fullName>
    </alternativeName>
    <alternativeName>
        <fullName evidence="11">Type 2 isopentenyl diphosphate isomerase</fullName>
        <shortName evidence="11">IDI-2</shortName>
    </alternativeName>
</protein>
<feature type="binding site" evidence="11">
    <location>
        <begin position="62"/>
        <end position="64"/>
    </location>
    <ligand>
        <name>FMN</name>
        <dbReference type="ChEBI" id="CHEBI:58210"/>
    </ligand>
</feature>
<feature type="binding site" evidence="11">
    <location>
        <begin position="6"/>
        <end position="7"/>
    </location>
    <ligand>
        <name>substrate</name>
    </ligand>
</feature>
<comment type="caution">
    <text evidence="11">Lacks conserved residue(s) required for the propagation of feature annotation.</text>
</comment>
<dbReference type="GO" id="GO:0000287">
    <property type="term" value="F:magnesium ion binding"/>
    <property type="evidence" value="ECO:0007669"/>
    <property type="project" value="UniProtKB-UniRule"/>
</dbReference>
<reference evidence="13" key="1">
    <citation type="submission" date="2021-01" db="EMBL/GenBank/DDBJ databases">
        <title>Genomic Encyclopedia of Type Strains, Phase IV (KMG-IV): sequencing the most valuable type-strain genomes for metagenomic binning, comparative biology and taxonomic classification.</title>
        <authorList>
            <person name="Goeker M."/>
        </authorList>
    </citation>
    <scope>NUCLEOTIDE SEQUENCE</scope>
    <source>
        <strain evidence="13">DSM 25523</strain>
    </source>
</reference>
<feature type="binding site" evidence="11">
    <location>
        <position position="151"/>
    </location>
    <ligand>
        <name>substrate</name>
    </ligand>
</feature>
<feature type="domain" description="FMN-dependent dehydrogenase" evidence="12">
    <location>
        <begin position="165"/>
        <end position="323"/>
    </location>
</feature>
<feature type="binding site" evidence="11">
    <location>
        <position position="213"/>
    </location>
    <ligand>
        <name>FMN</name>
        <dbReference type="ChEBI" id="CHEBI:58210"/>
    </ligand>
</feature>
<gene>
    <name evidence="11" type="primary">fni</name>
    <name evidence="13" type="ORF">JOD01_000276</name>
</gene>
<sequence>MDRSIRKWEHVQIALQTGQSGKNGLDDISFVPNSLPNISYVNTKLTTQLDVLELASPIIINGMTGGAVKTTTINQKLAILAKEKGLAMAVGSQMAALRDPALADSYTVVRRENPDGIIFANLGAEASVDQARRVVDMLEANALQIHLNVMQELLMTEGDRDFSGYLEQIAAIASNLSVPVIVKEVGFGMSRQTIRQLAEAGVSIVDVGGAGGTNFARIENKRSAKPLNMFDNWGLTTAQSLLEAGEVDGFRLTYIASGGIRHGLDAAKSLALGASAVGMAGAFLRLVQEESLEDCLRTIDEWHHQLRVAMTALGAATCAELRKVPLTIAGELAVWAKQRGIACHRYARRDL</sequence>
<comment type="cofactor">
    <cofactor evidence="11">
        <name>NADPH</name>
        <dbReference type="ChEBI" id="CHEBI:57783"/>
    </cofactor>
</comment>
<dbReference type="HAMAP" id="MF_00354">
    <property type="entry name" value="Idi_2"/>
    <property type="match status" value="1"/>
</dbReference>
<dbReference type="GO" id="GO:0010181">
    <property type="term" value="F:FMN binding"/>
    <property type="evidence" value="ECO:0007669"/>
    <property type="project" value="UniProtKB-UniRule"/>
</dbReference>
<comment type="subcellular location">
    <subcellularLocation>
        <location evidence="11">Cytoplasm</location>
    </subcellularLocation>
</comment>
<feature type="binding site" evidence="11">
    <location>
        <begin position="259"/>
        <end position="261"/>
    </location>
    <ligand>
        <name>FMN</name>
        <dbReference type="ChEBI" id="CHEBI:58210"/>
    </ligand>
</feature>
<dbReference type="SMART" id="SM01240">
    <property type="entry name" value="IMPDH"/>
    <property type="match status" value="1"/>
</dbReference>
<evidence type="ECO:0000256" key="11">
    <source>
        <dbReference type="HAMAP-Rule" id="MF_00354"/>
    </source>
</evidence>
<feature type="binding site" evidence="11">
    <location>
        <position position="121"/>
    </location>
    <ligand>
        <name>FMN</name>
        <dbReference type="ChEBI" id="CHEBI:58210"/>
    </ligand>
</feature>
<keyword evidence="4 11" id="KW-0288">FMN</keyword>
<name>A0A939BNA3_9BACL</name>
<dbReference type="Gene3D" id="3.20.20.70">
    <property type="entry name" value="Aldolase class I"/>
    <property type="match status" value="1"/>
</dbReference>
<comment type="cofactor">
    <cofactor evidence="11">
        <name>Mg(2+)</name>
        <dbReference type="ChEBI" id="CHEBI:18420"/>
    </cofactor>
</comment>
<evidence type="ECO:0000256" key="8">
    <source>
        <dbReference type="ARBA" id="ARBA00023229"/>
    </source>
</evidence>
<dbReference type="Proteomes" id="UP000717624">
    <property type="component" value="Unassembled WGS sequence"/>
</dbReference>
<keyword evidence="5 11" id="KW-0479">Metal-binding</keyword>
<dbReference type="InterPro" id="IPR013785">
    <property type="entry name" value="Aldolase_TIM"/>
</dbReference>
<evidence type="ECO:0000256" key="5">
    <source>
        <dbReference type="ARBA" id="ARBA00022723"/>
    </source>
</evidence>
<feature type="binding site" evidence="11">
    <location>
        <position position="92"/>
    </location>
    <ligand>
        <name>FMN</name>
        <dbReference type="ChEBI" id="CHEBI:58210"/>
    </ligand>
</feature>
<accession>A0A939BNA3</accession>
<dbReference type="NCBIfam" id="TIGR02151">
    <property type="entry name" value="IPP_isom_2"/>
    <property type="match status" value="1"/>
</dbReference>
<feature type="binding site" evidence="11">
    <location>
        <position position="183"/>
    </location>
    <ligand>
        <name>FMN</name>
        <dbReference type="ChEBI" id="CHEBI:58210"/>
    </ligand>
</feature>
<keyword evidence="7 11" id="KW-0521">NADP</keyword>
<keyword evidence="2 11" id="KW-0963">Cytoplasm</keyword>
<comment type="cofactor">
    <cofactor evidence="1 11">
        <name>FMN</name>
        <dbReference type="ChEBI" id="CHEBI:58210"/>
    </cofactor>
</comment>
<dbReference type="InterPro" id="IPR011179">
    <property type="entry name" value="IPdP_isomerase"/>
</dbReference>
<comment type="catalytic activity">
    <reaction evidence="11">
        <text>isopentenyl diphosphate = dimethylallyl diphosphate</text>
        <dbReference type="Rhea" id="RHEA:23284"/>
        <dbReference type="ChEBI" id="CHEBI:57623"/>
        <dbReference type="ChEBI" id="CHEBI:128769"/>
        <dbReference type="EC" id="5.3.3.2"/>
    </reaction>
</comment>
<comment type="similarity">
    <text evidence="11">Belongs to the IPP isomerase type 2 family.</text>
</comment>
<evidence type="ECO:0000313" key="13">
    <source>
        <dbReference type="EMBL" id="MBM7588690.1"/>
    </source>
</evidence>
<dbReference type="RefSeq" id="WP_204516423.1">
    <property type="nucleotide sequence ID" value="NZ_BAABIN010000009.1"/>
</dbReference>
<comment type="subunit">
    <text evidence="10 11">Homooctamer. Dimer of tetramers.</text>
</comment>
<evidence type="ECO:0000256" key="1">
    <source>
        <dbReference type="ARBA" id="ARBA00001917"/>
    </source>
</evidence>
<keyword evidence="8 11" id="KW-0414">Isoprene biosynthesis</keyword>
<dbReference type="PIRSF" id="PIRSF003314">
    <property type="entry name" value="IPP_isomerase"/>
    <property type="match status" value="1"/>
</dbReference>
<keyword evidence="3 11" id="KW-0285">Flavoprotein</keyword>
<organism evidence="13 14">
    <name type="scientific">Brevibacillus fulvus</name>
    <dbReference type="NCBI Taxonomy" id="1125967"/>
    <lineage>
        <taxon>Bacteria</taxon>
        <taxon>Bacillati</taxon>
        <taxon>Bacillota</taxon>
        <taxon>Bacilli</taxon>
        <taxon>Bacillales</taxon>
        <taxon>Paenibacillaceae</taxon>
        <taxon>Brevibacillus</taxon>
    </lineage>
</organism>
<dbReference type="GO" id="GO:0070402">
    <property type="term" value="F:NADPH binding"/>
    <property type="evidence" value="ECO:0007669"/>
    <property type="project" value="UniProtKB-UniRule"/>
</dbReference>
<dbReference type="EMBL" id="JAFBEB010000001">
    <property type="protein sequence ID" value="MBM7588690.1"/>
    <property type="molecule type" value="Genomic_DNA"/>
</dbReference>
<dbReference type="PANTHER" id="PTHR43665:SF1">
    <property type="entry name" value="ISOPENTENYL-DIPHOSPHATE DELTA-ISOMERASE"/>
    <property type="match status" value="1"/>
</dbReference>
<evidence type="ECO:0000256" key="9">
    <source>
        <dbReference type="ARBA" id="ARBA00023235"/>
    </source>
</evidence>
<comment type="function">
    <text evidence="11">Involved in the biosynthesis of isoprenoids. Catalyzes the 1,3-allylic rearrangement of the homoallylic substrate isopentenyl (IPP) to its allylic isomer, dimethylallyl diphosphate (DMAPP).</text>
</comment>
<dbReference type="SUPFAM" id="SSF51395">
    <property type="entry name" value="FMN-linked oxidoreductases"/>
    <property type="match status" value="1"/>
</dbReference>
<evidence type="ECO:0000256" key="6">
    <source>
        <dbReference type="ARBA" id="ARBA00022842"/>
    </source>
</evidence>
<evidence type="ECO:0000256" key="2">
    <source>
        <dbReference type="ARBA" id="ARBA00022490"/>
    </source>
</evidence>
<dbReference type="GO" id="GO:0004452">
    <property type="term" value="F:isopentenyl-diphosphate delta-isomerase activity"/>
    <property type="evidence" value="ECO:0007669"/>
    <property type="project" value="UniProtKB-UniRule"/>
</dbReference>
<proteinExistence type="inferred from homology"/>
<keyword evidence="9 11" id="KW-0413">Isomerase</keyword>
<evidence type="ECO:0000259" key="12">
    <source>
        <dbReference type="Pfam" id="PF01070"/>
    </source>
</evidence>
<feature type="binding site" evidence="11">
    <location>
        <begin position="280"/>
        <end position="281"/>
    </location>
    <ligand>
        <name>FMN</name>
        <dbReference type="ChEBI" id="CHEBI:58210"/>
    </ligand>
</feature>